<evidence type="ECO:0000313" key="3">
    <source>
        <dbReference type="Proteomes" id="UP001164746"/>
    </source>
</evidence>
<dbReference type="PANTHER" id="PTHR22744:SF14">
    <property type="entry name" value="BTB DOMAIN-CONTAINING PROTEIN-RELATED"/>
    <property type="match status" value="1"/>
</dbReference>
<dbReference type="Pfam" id="PF00651">
    <property type="entry name" value="BTB"/>
    <property type="match status" value="1"/>
</dbReference>
<dbReference type="EMBL" id="CP111025">
    <property type="protein sequence ID" value="WAR26271.1"/>
    <property type="molecule type" value="Genomic_DNA"/>
</dbReference>
<dbReference type="InterPro" id="IPR000210">
    <property type="entry name" value="BTB/POZ_dom"/>
</dbReference>
<reference evidence="2" key="1">
    <citation type="submission" date="2022-11" db="EMBL/GenBank/DDBJ databases">
        <title>Centuries of genome instability and evolution in soft-shell clam transmissible cancer (bioRxiv).</title>
        <authorList>
            <person name="Hart S.F.M."/>
            <person name="Yonemitsu M.A."/>
            <person name="Giersch R.M."/>
            <person name="Beal B.F."/>
            <person name="Arriagada G."/>
            <person name="Davis B.W."/>
            <person name="Ostrander E.A."/>
            <person name="Goff S.P."/>
            <person name="Metzger M.J."/>
        </authorList>
    </citation>
    <scope>NUCLEOTIDE SEQUENCE</scope>
    <source>
        <strain evidence="2">MELC-2E11</strain>
        <tissue evidence="2">Siphon/mantle</tissue>
    </source>
</reference>
<gene>
    <name evidence="2" type="ORF">MAR_011975</name>
</gene>
<dbReference type="PROSITE" id="PS50097">
    <property type="entry name" value="BTB"/>
    <property type="match status" value="1"/>
</dbReference>
<accession>A0ABY7FZU2</accession>
<feature type="domain" description="BTB" evidence="1">
    <location>
        <begin position="24"/>
        <end position="84"/>
    </location>
</feature>
<dbReference type="CDD" id="cd18186">
    <property type="entry name" value="BTB_POZ_ZBTB_KLHL-like"/>
    <property type="match status" value="1"/>
</dbReference>
<dbReference type="PANTHER" id="PTHR22744">
    <property type="entry name" value="HELIX LOOP HELIX PROTEIN 21-RELATED"/>
    <property type="match status" value="1"/>
</dbReference>
<evidence type="ECO:0000259" key="1">
    <source>
        <dbReference type="PROSITE" id="PS50097"/>
    </source>
</evidence>
<keyword evidence="3" id="KW-1185">Reference proteome</keyword>
<proteinExistence type="predicted"/>
<sequence length="204" mass="23945">MAEKTTINESEKMYENPGEFDEEDEVTLMFPNEDNKTVFFSKFVLTRSSRVFKAMFQHDLKEKKDKNVNIEDIKVDDFIAFLKWSDPMVSKPPTAENVLKVVEIAEKYQNESMINQCRNIMGLDIREAKPERIIAILLVAAQYNYTEVVEEGVERMKANYRIREFFDDAQFEKLPGEIKYRILSKRVSQEYSHMNAGFTNNLNI</sequence>
<organism evidence="2 3">
    <name type="scientific">Mya arenaria</name>
    <name type="common">Soft-shell clam</name>
    <dbReference type="NCBI Taxonomy" id="6604"/>
    <lineage>
        <taxon>Eukaryota</taxon>
        <taxon>Metazoa</taxon>
        <taxon>Spiralia</taxon>
        <taxon>Lophotrochozoa</taxon>
        <taxon>Mollusca</taxon>
        <taxon>Bivalvia</taxon>
        <taxon>Autobranchia</taxon>
        <taxon>Heteroconchia</taxon>
        <taxon>Euheterodonta</taxon>
        <taxon>Imparidentia</taxon>
        <taxon>Neoheterodontei</taxon>
        <taxon>Myida</taxon>
        <taxon>Myoidea</taxon>
        <taxon>Myidae</taxon>
        <taxon>Mya</taxon>
    </lineage>
</organism>
<evidence type="ECO:0000313" key="2">
    <source>
        <dbReference type="EMBL" id="WAR26271.1"/>
    </source>
</evidence>
<dbReference type="InterPro" id="IPR011333">
    <property type="entry name" value="SKP1/BTB/POZ_sf"/>
</dbReference>
<name>A0ABY7FZU2_MYAAR</name>
<dbReference type="Proteomes" id="UP001164746">
    <property type="component" value="Chromosome 14"/>
</dbReference>
<dbReference type="SMART" id="SM00225">
    <property type="entry name" value="BTB"/>
    <property type="match status" value="1"/>
</dbReference>
<dbReference type="SUPFAM" id="SSF54695">
    <property type="entry name" value="POZ domain"/>
    <property type="match status" value="1"/>
</dbReference>
<dbReference type="Gene3D" id="3.30.710.10">
    <property type="entry name" value="Potassium Channel Kv1.1, Chain A"/>
    <property type="match status" value="1"/>
</dbReference>
<protein>
    <recommendedName>
        <fullName evidence="1">BTB domain-containing protein</fullName>
    </recommendedName>
</protein>